<sequence>MLTNAAVGDETDTKEVVVKRGEYRENPQSGKVQLVYNEHVELIEVPMKPSDCLKDRDMLGKYHKLFTDKHDINGNVPIFNNIGEWDGDDKELDKTVKDVSNANPNHPVIVDDIPSEE</sequence>
<organism evidence="2 3">
    <name type="scientific">Staphylococcus schweitzeri</name>
    <dbReference type="NCBI Taxonomy" id="1654388"/>
    <lineage>
        <taxon>Bacteria</taxon>
        <taxon>Bacillati</taxon>
        <taxon>Bacillota</taxon>
        <taxon>Bacilli</taxon>
        <taxon>Bacillales</taxon>
        <taxon>Staphylococcaceae</taxon>
        <taxon>Staphylococcus</taxon>
    </lineage>
</organism>
<comment type="caution">
    <text evidence="2">The sequence shown here is derived from an EMBL/GenBank/DDBJ whole genome shotgun (WGS) entry which is preliminary data.</text>
</comment>
<proteinExistence type="predicted"/>
<dbReference type="Proteomes" id="UP000236395">
    <property type="component" value="Unassembled WGS sequence"/>
</dbReference>
<dbReference type="AlphaFoldDB" id="A0A2K4AJ17"/>
<evidence type="ECO:0000313" key="3">
    <source>
        <dbReference type="Proteomes" id="UP000236395"/>
    </source>
</evidence>
<evidence type="ECO:0000256" key="1">
    <source>
        <dbReference type="SAM" id="MobiDB-lite"/>
    </source>
</evidence>
<dbReference type="PANTHER" id="PTHR41328">
    <property type="entry name" value="TERMINASE SMALL SUBUNIT-RELATED"/>
    <property type="match status" value="1"/>
</dbReference>
<evidence type="ECO:0000313" key="2">
    <source>
        <dbReference type="EMBL" id="PNZ49997.1"/>
    </source>
</evidence>
<gene>
    <name evidence="2" type="ORF">CD116_05465</name>
</gene>
<name>A0A2K4AJ17_9STAP</name>
<dbReference type="PANTHER" id="PTHR41328:SF2">
    <property type="entry name" value="TERMINASE SMALL SUBUNIT"/>
    <property type="match status" value="1"/>
</dbReference>
<dbReference type="EMBL" id="PPQS01000026">
    <property type="protein sequence ID" value="PNZ49997.1"/>
    <property type="molecule type" value="Genomic_DNA"/>
</dbReference>
<accession>A0A2K4AJ17</accession>
<reference evidence="2 3" key="1">
    <citation type="submission" date="2017-08" db="EMBL/GenBank/DDBJ databases">
        <title>Draft genome sequences of 64 type strains of genus Staph aureus.</title>
        <authorList>
            <person name="Cole K."/>
            <person name="Golubchik T."/>
            <person name="Russell J."/>
            <person name="Foster D."/>
            <person name="Llewelyn M."/>
            <person name="Wilson D."/>
            <person name="Crook D."/>
            <person name="Paul J."/>
        </authorList>
    </citation>
    <scope>NUCLEOTIDE SEQUENCE [LARGE SCALE GENOMIC DNA]</scope>
    <source>
        <strain evidence="2 3">DSM 28300</strain>
    </source>
</reference>
<protein>
    <submittedName>
        <fullName evidence="2">Terminase</fullName>
    </submittedName>
</protein>
<feature type="region of interest" description="Disordered" evidence="1">
    <location>
        <begin position="97"/>
        <end position="117"/>
    </location>
</feature>
<dbReference type="InterPro" id="IPR052404">
    <property type="entry name" value="SPP1-like_terminase"/>
</dbReference>